<protein>
    <submittedName>
        <fullName evidence="2">Uncharacterized protein</fullName>
    </submittedName>
</protein>
<accession>A0A392RJX2</accession>
<comment type="caution">
    <text evidence="2">The sequence shown here is derived from an EMBL/GenBank/DDBJ whole genome shotgun (WGS) entry which is preliminary data.</text>
</comment>
<keyword evidence="3" id="KW-1185">Reference proteome</keyword>
<reference evidence="2 3" key="1">
    <citation type="journal article" date="2018" name="Front. Plant Sci.">
        <title>Red Clover (Trifolium pratense) and Zigzag Clover (T. medium) - A Picture of Genomic Similarities and Differences.</title>
        <authorList>
            <person name="Dluhosova J."/>
            <person name="Istvanek J."/>
            <person name="Nedelnik J."/>
            <person name="Repkova J."/>
        </authorList>
    </citation>
    <scope>NUCLEOTIDE SEQUENCE [LARGE SCALE GENOMIC DNA]</scope>
    <source>
        <strain evidence="3">cv. 10/8</strain>
        <tissue evidence="2">Leaf</tissue>
    </source>
</reference>
<organism evidence="2 3">
    <name type="scientific">Trifolium medium</name>
    <dbReference type="NCBI Taxonomy" id="97028"/>
    <lineage>
        <taxon>Eukaryota</taxon>
        <taxon>Viridiplantae</taxon>
        <taxon>Streptophyta</taxon>
        <taxon>Embryophyta</taxon>
        <taxon>Tracheophyta</taxon>
        <taxon>Spermatophyta</taxon>
        <taxon>Magnoliopsida</taxon>
        <taxon>eudicotyledons</taxon>
        <taxon>Gunneridae</taxon>
        <taxon>Pentapetalae</taxon>
        <taxon>rosids</taxon>
        <taxon>fabids</taxon>
        <taxon>Fabales</taxon>
        <taxon>Fabaceae</taxon>
        <taxon>Papilionoideae</taxon>
        <taxon>50 kb inversion clade</taxon>
        <taxon>NPAAA clade</taxon>
        <taxon>Hologalegina</taxon>
        <taxon>IRL clade</taxon>
        <taxon>Trifolieae</taxon>
        <taxon>Trifolium</taxon>
    </lineage>
</organism>
<dbReference type="AlphaFoldDB" id="A0A392RJX2"/>
<feature type="region of interest" description="Disordered" evidence="1">
    <location>
        <begin position="1"/>
        <end position="70"/>
    </location>
</feature>
<feature type="non-terminal residue" evidence="2">
    <location>
        <position position="103"/>
    </location>
</feature>
<evidence type="ECO:0000256" key="1">
    <source>
        <dbReference type="SAM" id="MobiDB-lite"/>
    </source>
</evidence>
<evidence type="ECO:0000313" key="3">
    <source>
        <dbReference type="Proteomes" id="UP000265520"/>
    </source>
</evidence>
<name>A0A392RJX2_9FABA</name>
<evidence type="ECO:0000313" key="2">
    <source>
        <dbReference type="EMBL" id="MCI35915.1"/>
    </source>
</evidence>
<sequence>MDQPGPAGVGDLSKTDDEVDNDIHSHFNRPPPKRVPKKGGETVGDARPSLSGRHDGRTPSDDESGSSDAFPCVRHFRWSWSRRHFKRKPRANFLSLSELSPSE</sequence>
<dbReference type="Proteomes" id="UP000265520">
    <property type="component" value="Unassembled WGS sequence"/>
</dbReference>
<proteinExistence type="predicted"/>
<dbReference type="EMBL" id="LXQA010228375">
    <property type="protein sequence ID" value="MCI35915.1"/>
    <property type="molecule type" value="Genomic_DNA"/>
</dbReference>
<feature type="compositionally biased region" description="Basic and acidic residues" evidence="1">
    <location>
        <begin position="13"/>
        <end position="25"/>
    </location>
</feature>